<dbReference type="InterPro" id="IPR011013">
    <property type="entry name" value="Gal_mutarotase_sf_dom"/>
</dbReference>
<dbReference type="InterPro" id="IPR014718">
    <property type="entry name" value="GH-type_carb-bd"/>
</dbReference>
<protein>
    <recommendedName>
        <fullName evidence="1">Alpha-amylase/4-alpha-glucanotransferase C-terminal domain-containing protein</fullName>
    </recommendedName>
</protein>
<dbReference type="EMBL" id="MLJW01000651">
    <property type="protein sequence ID" value="OIQ84033.1"/>
    <property type="molecule type" value="Genomic_DNA"/>
</dbReference>
<dbReference type="GO" id="GO:0003824">
    <property type="term" value="F:catalytic activity"/>
    <property type="evidence" value="ECO:0007669"/>
    <property type="project" value="InterPro"/>
</dbReference>
<accession>A0A1J5QKG6</accession>
<dbReference type="AlphaFoldDB" id="A0A1J5QKG6"/>
<evidence type="ECO:0000313" key="2">
    <source>
        <dbReference type="EMBL" id="OIQ84033.1"/>
    </source>
</evidence>
<comment type="caution">
    <text evidence="2">The sequence shown here is derived from an EMBL/GenBank/DDBJ whole genome shotgun (WGS) entry which is preliminary data.</text>
</comment>
<proteinExistence type="predicted"/>
<reference evidence="2" key="1">
    <citation type="submission" date="2016-10" db="EMBL/GenBank/DDBJ databases">
        <title>Sequence of Gallionella enrichment culture.</title>
        <authorList>
            <person name="Poehlein A."/>
            <person name="Muehling M."/>
            <person name="Daniel R."/>
        </authorList>
    </citation>
    <scope>NUCLEOTIDE SEQUENCE</scope>
</reference>
<name>A0A1J5QKG6_9ZZZZ</name>
<evidence type="ECO:0000259" key="1">
    <source>
        <dbReference type="Pfam" id="PF09095"/>
    </source>
</evidence>
<dbReference type="GO" id="GO:0005975">
    <property type="term" value="P:carbohydrate metabolic process"/>
    <property type="evidence" value="ECO:0007669"/>
    <property type="project" value="InterPro"/>
</dbReference>
<organism evidence="2">
    <name type="scientific">mine drainage metagenome</name>
    <dbReference type="NCBI Taxonomy" id="410659"/>
    <lineage>
        <taxon>unclassified sequences</taxon>
        <taxon>metagenomes</taxon>
        <taxon>ecological metagenomes</taxon>
    </lineage>
</organism>
<dbReference type="Gene3D" id="2.70.98.10">
    <property type="match status" value="1"/>
</dbReference>
<dbReference type="InterPro" id="IPR015179">
    <property type="entry name" value="A-amylase/a-glucTrfase_C"/>
</dbReference>
<gene>
    <name evidence="2" type="ORF">GALL_341640</name>
</gene>
<feature type="domain" description="Alpha-amylase/4-alpha-glucanotransferase C-terminal" evidence="1">
    <location>
        <begin position="21"/>
        <end position="146"/>
    </location>
</feature>
<dbReference type="Pfam" id="PF09095">
    <property type="entry name" value="AmyA-gluTrfs_C"/>
    <property type="match status" value="1"/>
</dbReference>
<dbReference type="SUPFAM" id="SSF74650">
    <property type="entry name" value="Galactose mutarotase-like"/>
    <property type="match status" value="1"/>
</dbReference>
<dbReference type="GO" id="GO:0030246">
    <property type="term" value="F:carbohydrate binding"/>
    <property type="evidence" value="ECO:0007669"/>
    <property type="project" value="InterPro"/>
</dbReference>
<sequence length="160" mass="16968">MNFKDVDYGAASGGRKAAASFEGQAGRIGLGKKISLERNSLQVAYRFDKSASGIFRIEINLAMPSCDGPAGRFRIGDDIPGGFGQPLHLEAMSEIMLEDEVLGGSLTLACSVPGVLNAWPHFSVSQSEAGFEKIMQAVTLELVFAMNGLGRGLDITLTVD</sequence>